<gene>
    <name evidence="1" type="ORF">LCGC14_1811700</name>
</gene>
<accession>A0A0F9GLD2</accession>
<feature type="non-terminal residue" evidence="1">
    <location>
        <position position="228"/>
    </location>
</feature>
<proteinExistence type="predicted"/>
<name>A0A0F9GLD2_9ZZZZ</name>
<sequence length="228" mass="25898">MWQMSATGWGSDMGGVSPLSYPPKGSNLKRYVDYLHHQAAVTEMPEGWEKANDVFDHVNDPAPLSKTKHWLYRELMLRSEMDTLYGEDYTNEIFSDGNCRTLLDMLTADRLEIARLNVTRTAERNWQPKKSNFDAISVVCAAFFEAVLECEEVQPMNRHYVTVAHRLGITREVVRGVVKQFVLRKDTHRVVTILAIITSWLMVEADGKEPEGLATLHSEALACLISEP</sequence>
<reference evidence="1" key="1">
    <citation type="journal article" date="2015" name="Nature">
        <title>Complex archaea that bridge the gap between prokaryotes and eukaryotes.</title>
        <authorList>
            <person name="Spang A."/>
            <person name="Saw J.H."/>
            <person name="Jorgensen S.L."/>
            <person name="Zaremba-Niedzwiedzka K."/>
            <person name="Martijn J."/>
            <person name="Lind A.E."/>
            <person name="van Eijk R."/>
            <person name="Schleper C."/>
            <person name="Guy L."/>
            <person name="Ettema T.J."/>
        </authorList>
    </citation>
    <scope>NUCLEOTIDE SEQUENCE</scope>
</reference>
<dbReference type="EMBL" id="LAZR01017609">
    <property type="protein sequence ID" value="KKL99714.1"/>
    <property type="molecule type" value="Genomic_DNA"/>
</dbReference>
<evidence type="ECO:0000313" key="1">
    <source>
        <dbReference type="EMBL" id="KKL99714.1"/>
    </source>
</evidence>
<protein>
    <submittedName>
        <fullName evidence="1">Uncharacterized protein</fullName>
    </submittedName>
</protein>
<comment type="caution">
    <text evidence="1">The sequence shown here is derived from an EMBL/GenBank/DDBJ whole genome shotgun (WGS) entry which is preliminary data.</text>
</comment>
<organism evidence="1">
    <name type="scientific">marine sediment metagenome</name>
    <dbReference type="NCBI Taxonomy" id="412755"/>
    <lineage>
        <taxon>unclassified sequences</taxon>
        <taxon>metagenomes</taxon>
        <taxon>ecological metagenomes</taxon>
    </lineage>
</organism>
<dbReference type="AlphaFoldDB" id="A0A0F9GLD2"/>